<dbReference type="AlphaFoldDB" id="A0A381RUL4"/>
<reference evidence="1" key="1">
    <citation type="submission" date="2018-05" db="EMBL/GenBank/DDBJ databases">
        <authorList>
            <person name="Lanie J.A."/>
            <person name="Ng W.-L."/>
            <person name="Kazmierczak K.M."/>
            <person name="Andrzejewski T.M."/>
            <person name="Davidsen T.M."/>
            <person name="Wayne K.J."/>
            <person name="Tettelin H."/>
            <person name="Glass J.I."/>
            <person name="Rusch D."/>
            <person name="Podicherti R."/>
            <person name="Tsui H.-C.T."/>
            <person name="Winkler M.E."/>
        </authorList>
    </citation>
    <scope>NUCLEOTIDE SEQUENCE</scope>
</reference>
<dbReference type="GO" id="GO:0005975">
    <property type="term" value="P:carbohydrate metabolic process"/>
    <property type="evidence" value="ECO:0007669"/>
    <property type="project" value="InterPro"/>
</dbReference>
<gene>
    <name evidence="1" type="ORF">METZ01_LOCUS48416</name>
</gene>
<dbReference type="Pfam" id="PF03746">
    <property type="entry name" value="LamB_YcsF"/>
    <property type="match status" value="1"/>
</dbReference>
<dbReference type="Gene3D" id="3.20.20.370">
    <property type="entry name" value="Glycoside hydrolase/deacetylase"/>
    <property type="match status" value="1"/>
</dbReference>
<proteinExistence type="predicted"/>
<dbReference type="InterPro" id="IPR005501">
    <property type="entry name" value="LamB/YcsF/PxpA-like"/>
</dbReference>
<dbReference type="EMBL" id="UINC01002335">
    <property type="protein sequence ID" value="SUZ95562.1"/>
    <property type="molecule type" value="Genomic_DNA"/>
</dbReference>
<name>A0A381RUL4_9ZZZZ</name>
<dbReference type="InterPro" id="IPR011330">
    <property type="entry name" value="Glyco_hydro/deAcase_b/a-brl"/>
</dbReference>
<protein>
    <recommendedName>
        <fullName evidence="2">LamB/YcsF family protein</fullName>
    </recommendedName>
</protein>
<dbReference type="NCBIfam" id="NF003814">
    <property type="entry name" value="PRK05406.1-3"/>
    <property type="match status" value="1"/>
</dbReference>
<organism evidence="1">
    <name type="scientific">marine metagenome</name>
    <dbReference type="NCBI Taxonomy" id="408172"/>
    <lineage>
        <taxon>unclassified sequences</taxon>
        <taxon>metagenomes</taxon>
        <taxon>ecological metagenomes</taxon>
    </lineage>
</organism>
<dbReference type="CDD" id="cd10801">
    <property type="entry name" value="LamB_YcsF_like_1"/>
    <property type="match status" value="1"/>
</dbReference>
<evidence type="ECO:0000313" key="1">
    <source>
        <dbReference type="EMBL" id="SUZ95562.1"/>
    </source>
</evidence>
<evidence type="ECO:0008006" key="2">
    <source>
        <dbReference type="Google" id="ProtNLM"/>
    </source>
</evidence>
<accession>A0A381RUL4</accession>
<dbReference type="PANTHER" id="PTHR30292:SF0">
    <property type="entry name" value="5-OXOPROLINASE SUBUNIT A"/>
    <property type="match status" value="1"/>
</dbReference>
<dbReference type="SUPFAM" id="SSF88713">
    <property type="entry name" value="Glycoside hydrolase/deacetylase"/>
    <property type="match status" value="1"/>
</dbReference>
<dbReference type="PANTHER" id="PTHR30292">
    <property type="entry name" value="UNCHARACTERIZED PROTEIN YBGL-RELATED"/>
    <property type="match status" value="1"/>
</dbReference>
<sequence length="269" mass="29612">MGFFVIQKNLVAMIPKQLTIDLNADLGEYQTENQYFLECQILNHISTCNIACGGHTGDEESMKKIIIACREKGVSIGAHPSYPDPEGFGRQKMKIDESTLKKSLIDQVCSFLNVSEALNVPASHVKPHGRLYNDAASNSNLAYLLISVINEINPELSIVGPPNSILADVAKKSGSSFVGEAFLDRRYRDDGSLVNRGHSGAILETITERCEQAESIVCNWTVKTESERFIDIQAETLCLHGDSSDALKTAQMVRLLFESKNIEIKSFAA</sequence>